<dbReference type="Pfam" id="PF07603">
    <property type="entry name" value="Lcl_C"/>
    <property type="match status" value="2"/>
</dbReference>
<feature type="domain" description="Lcl C-terminal" evidence="1">
    <location>
        <begin position="49"/>
        <end position="165"/>
    </location>
</feature>
<evidence type="ECO:0000259" key="1">
    <source>
        <dbReference type="Pfam" id="PF07603"/>
    </source>
</evidence>
<sequence>MYPPLLETDQARCYNAAGKIMDCLGSAQDAAWPKHLMPAAKRFQVHGDVVLDTLSGALWTRNANPADFPLNWAEAHAVVADMAARKAYGCANWQLPPRRLLFSLLSHQHINPALPAGQPFANVFSGYYWTADTCRRLPEQAWHIHLGGGRVARVRKDEAALVWPVCLPEMEASAALSISPEGRFCAEGASVRDTLSGLIWSRNADPVGRPLTWEEALAAVDGLNREALDAATDWRMPNIRELESLMDLQADSPALSAGHPFTRVRDVYWSSTTSVYEARYAWALYTRDGMVGVGFKPDAGFCLWPVRS</sequence>
<protein>
    <submittedName>
        <fullName evidence="2">DUF1566 domain-containing protein</fullName>
    </submittedName>
</protein>
<dbReference type="AlphaFoldDB" id="A0A6L5XK56"/>
<evidence type="ECO:0000313" key="3">
    <source>
        <dbReference type="Proteomes" id="UP000477488"/>
    </source>
</evidence>
<feature type="domain" description="Lcl C-terminal" evidence="1">
    <location>
        <begin position="191"/>
        <end position="307"/>
    </location>
</feature>
<dbReference type="EMBL" id="VUMH01000004">
    <property type="protein sequence ID" value="MSS27508.1"/>
    <property type="molecule type" value="Genomic_DNA"/>
</dbReference>
<keyword evidence="3" id="KW-1185">Reference proteome</keyword>
<dbReference type="Proteomes" id="UP000477488">
    <property type="component" value="Unassembled WGS sequence"/>
</dbReference>
<accession>A0A6L5XK56</accession>
<gene>
    <name evidence="2" type="ORF">FYJ44_05465</name>
</gene>
<dbReference type="PANTHER" id="PTHR35812:SF1">
    <property type="entry name" value="LIPOPROTEIN"/>
    <property type="match status" value="1"/>
</dbReference>
<comment type="caution">
    <text evidence="2">The sequence shown here is derived from an EMBL/GenBank/DDBJ whole genome shotgun (WGS) entry which is preliminary data.</text>
</comment>
<name>A0A6L5XK56_9BACT</name>
<reference evidence="2 3" key="1">
    <citation type="submission" date="2019-09" db="EMBL/GenBank/DDBJ databases">
        <title>In-depth cultivation of the pig gut microbiome towards novel bacterial diversity and tailored functional studies.</title>
        <authorList>
            <person name="Wylensek D."/>
            <person name="Hitch T.C.A."/>
            <person name="Clavel T."/>
        </authorList>
    </citation>
    <scope>NUCLEOTIDE SEQUENCE [LARGE SCALE GENOMIC DNA]</scope>
    <source>
        <strain evidence="2 3">PG-178-WT-4</strain>
    </source>
</reference>
<evidence type="ECO:0000313" key="2">
    <source>
        <dbReference type="EMBL" id="MSS27508.1"/>
    </source>
</evidence>
<proteinExistence type="predicted"/>
<organism evidence="2 3">
    <name type="scientific">Desulfovibrio porci</name>
    <dbReference type="NCBI Taxonomy" id="2605782"/>
    <lineage>
        <taxon>Bacteria</taxon>
        <taxon>Pseudomonadati</taxon>
        <taxon>Thermodesulfobacteriota</taxon>
        <taxon>Desulfovibrionia</taxon>
        <taxon>Desulfovibrionales</taxon>
        <taxon>Desulfovibrionaceae</taxon>
        <taxon>Desulfovibrio</taxon>
    </lineage>
</organism>
<dbReference type="PANTHER" id="PTHR35812">
    <property type="entry name" value="LIPOPROTEIN"/>
    <property type="match status" value="1"/>
</dbReference>
<dbReference type="RefSeq" id="WP_154509930.1">
    <property type="nucleotide sequence ID" value="NZ_VUMH01000004.1"/>
</dbReference>
<dbReference type="InterPro" id="IPR011460">
    <property type="entry name" value="Lcl_C"/>
</dbReference>